<gene>
    <name evidence="5" type="ORF">GT347_09175</name>
</gene>
<dbReference type="InterPro" id="IPR000683">
    <property type="entry name" value="Gfo/Idh/MocA-like_OxRdtase_N"/>
</dbReference>
<evidence type="ECO:0000313" key="5">
    <source>
        <dbReference type="EMBL" id="QHI98145.1"/>
    </source>
</evidence>
<dbReference type="Pfam" id="PF01408">
    <property type="entry name" value="GFO_IDH_MocA"/>
    <property type="match status" value="1"/>
</dbReference>
<evidence type="ECO:0000256" key="1">
    <source>
        <dbReference type="ARBA" id="ARBA00010928"/>
    </source>
</evidence>
<comment type="similarity">
    <text evidence="1">Belongs to the Gfo/Idh/MocA family.</text>
</comment>
<dbReference type="PANTHER" id="PTHR22604:SF105">
    <property type="entry name" value="TRANS-1,2-DIHYDROBENZENE-1,2-DIOL DEHYDROGENASE"/>
    <property type="match status" value="1"/>
</dbReference>
<dbReference type="SUPFAM" id="SSF55347">
    <property type="entry name" value="Glyceraldehyde-3-phosphate dehydrogenase-like, C-terminal domain"/>
    <property type="match status" value="1"/>
</dbReference>
<accession>A0A857J5M7</accession>
<reference evidence="5 6" key="1">
    <citation type="submission" date="2020-01" db="EMBL/GenBank/DDBJ databases">
        <title>Genome sequencing of strain KACC 21265.</title>
        <authorList>
            <person name="Heo J."/>
            <person name="Kim S.-J."/>
            <person name="Kim J.-S."/>
            <person name="Hong S.-B."/>
            <person name="Kwon S.-W."/>
        </authorList>
    </citation>
    <scope>NUCLEOTIDE SEQUENCE [LARGE SCALE GENOMIC DNA]</scope>
    <source>
        <strain evidence="5 6">KACC 21265</strain>
    </source>
</reference>
<feature type="domain" description="Gfo/Idh/MocA-like oxidoreductase N-terminal" evidence="3">
    <location>
        <begin position="3"/>
        <end position="118"/>
    </location>
</feature>
<sequence>MRFRWGVFGTGAVSAKFIAGLRSARQAELGFVASRSLQRAQALVAAAGAGRAVEGYEAALSDPGVDAVYIATPPSEHLRHALMCIAVGVPVLVEKPFAATAEEARRIAEAARAGGVFAMEAMWTRFLPAAQALRAQLAAQAIGEPRLLTGNFCLSQRPEPGGIFDSRLGGGALAHLGAYPLSLGQWLLGTPEVVQAMATTGPGGVDEDAAFQLRYPGGAMASFCVSLRSWAPDAFRVSGTHGSIALRGAIVRPEGLDILRLPPRPAEEARFDLRARLRDARRAGEPDHALG</sequence>
<dbReference type="RefSeq" id="WP_160551662.1">
    <property type="nucleotide sequence ID" value="NZ_CP047650.1"/>
</dbReference>
<dbReference type="Proteomes" id="UP000464787">
    <property type="component" value="Chromosome"/>
</dbReference>
<dbReference type="Gene3D" id="3.40.50.720">
    <property type="entry name" value="NAD(P)-binding Rossmann-like Domain"/>
    <property type="match status" value="1"/>
</dbReference>
<feature type="domain" description="GFO/IDH/MocA-like oxidoreductase" evidence="4">
    <location>
        <begin position="131"/>
        <end position="244"/>
    </location>
</feature>
<dbReference type="GO" id="GO:0000166">
    <property type="term" value="F:nucleotide binding"/>
    <property type="evidence" value="ECO:0007669"/>
    <property type="project" value="InterPro"/>
</dbReference>
<dbReference type="InterPro" id="IPR055170">
    <property type="entry name" value="GFO_IDH_MocA-like_dom"/>
</dbReference>
<dbReference type="KEGG" id="xyk:GT347_09175"/>
<protein>
    <submittedName>
        <fullName evidence="5">Gfo/Idh/MocA family oxidoreductase</fullName>
    </submittedName>
</protein>
<dbReference type="Pfam" id="PF22725">
    <property type="entry name" value="GFO_IDH_MocA_C3"/>
    <property type="match status" value="1"/>
</dbReference>
<dbReference type="Gene3D" id="3.30.360.10">
    <property type="entry name" value="Dihydrodipicolinate Reductase, domain 2"/>
    <property type="match status" value="1"/>
</dbReference>
<keyword evidence="2" id="KW-0560">Oxidoreductase</keyword>
<evidence type="ECO:0000313" key="6">
    <source>
        <dbReference type="Proteomes" id="UP000464787"/>
    </source>
</evidence>
<evidence type="ECO:0000256" key="2">
    <source>
        <dbReference type="ARBA" id="ARBA00023002"/>
    </source>
</evidence>
<evidence type="ECO:0000259" key="3">
    <source>
        <dbReference type="Pfam" id="PF01408"/>
    </source>
</evidence>
<dbReference type="InterPro" id="IPR050984">
    <property type="entry name" value="Gfo/Idh/MocA_domain"/>
</dbReference>
<organism evidence="5 6">
    <name type="scientific">Xylophilus rhododendri</name>
    <dbReference type="NCBI Taxonomy" id="2697032"/>
    <lineage>
        <taxon>Bacteria</taxon>
        <taxon>Pseudomonadati</taxon>
        <taxon>Pseudomonadota</taxon>
        <taxon>Betaproteobacteria</taxon>
        <taxon>Burkholderiales</taxon>
        <taxon>Xylophilus</taxon>
    </lineage>
</organism>
<evidence type="ECO:0000259" key="4">
    <source>
        <dbReference type="Pfam" id="PF22725"/>
    </source>
</evidence>
<dbReference type="EMBL" id="CP047650">
    <property type="protein sequence ID" value="QHI98145.1"/>
    <property type="molecule type" value="Genomic_DNA"/>
</dbReference>
<dbReference type="InterPro" id="IPR036291">
    <property type="entry name" value="NAD(P)-bd_dom_sf"/>
</dbReference>
<dbReference type="PANTHER" id="PTHR22604">
    <property type="entry name" value="OXIDOREDUCTASES"/>
    <property type="match status" value="1"/>
</dbReference>
<dbReference type="AlphaFoldDB" id="A0A857J5M7"/>
<dbReference type="SUPFAM" id="SSF51735">
    <property type="entry name" value="NAD(P)-binding Rossmann-fold domains"/>
    <property type="match status" value="1"/>
</dbReference>
<proteinExistence type="inferred from homology"/>
<dbReference type="GO" id="GO:0016491">
    <property type="term" value="F:oxidoreductase activity"/>
    <property type="evidence" value="ECO:0007669"/>
    <property type="project" value="UniProtKB-KW"/>
</dbReference>
<keyword evidence="6" id="KW-1185">Reference proteome</keyword>
<name>A0A857J5M7_9BURK</name>